<evidence type="ECO:0000256" key="6">
    <source>
        <dbReference type="SAM" id="Phobius"/>
    </source>
</evidence>
<feature type="transmembrane region" description="Helical" evidence="6">
    <location>
        <begin position="143"/>
        <end position="164"/>
    </location>
</feature>
<evidence type="ECO:0000256" key="3">
    <source>
        <dbReference type="ARBA" id="ARBA00022692"/>
    </source>
</evidence>
<accession>A0ABQ6GES7</accession>
<dbReference type="RefSeq" id="WP_284238559.1">
    <property type="nucleotide sequence ID" value="NZ_BSSQ01000009.1"/>
</dbReference>
<keyword evidence="4 6" id="KW-1133">Transmembrane helix</keyword>
<feature type="domain" description="Major facilitator superfamily (MFS) profile" evidence="7">
    <location>
        <begin position="17"/>
        <end position="400"/>
    </location>
</feature>
<feature type="transmembrane region" description="Helical" evidence="6">
    <location>
        <begin position="375"/>
        <end position="395"/>
    </location>
</feature>
<evidence type="ECO:0000313" key="9">
    <source>
        <dbReference type="Proteomes" id="UP001157114"/>
    </source>
</evidence>
<dbReference type="EMBL" id="BSSQ01000009">
    <property type="protein sequence ID" value="GLX67803.1"/>
    <property type="molecule type" value="Genomic_DNA"/>
</dbReference>
<feature type="transmembrane region" description="Helical" evidence="6">
    <location>
        <begin position="347"/>
        <end position="369"/>
    </location>
</feature>
<protein>
    <submittedName>
        <fullName evidence="8">MFS transporter</fullName>
    </submittedName>
</protein>
<proteinExistence type="predicted"/>
<feature type="transmembrane region" description="Helical" evidence="6">
    <location>
        <begin position="258"/>
        <end position="278"/>
    </location>
</feature>
<dbReference type="SUPFAM" id="SSF103473">
    <property type="entry name" value="MFS general substrate transporter"/>
    <property type="match status" value="1"/>
</dbReference>
<dbReference type="Proteomes" id="UP001157114">
    <property type="component" value="Unassembled WGS sequence"/>
</dbReference>
<keyword evidence="3 6" id="KW-0812">Transmembrane</keyword>
<feature type="transmembrane region" description="Helical" evidence="6">
    <location>
        <begin position="314"/>
        <end position="335"/>
    </location>
</feature>
<evidence type="ECO:0000259" key="7">
    <source>
        <dbReference type="PROSITE" id="PS50850"/>
    </source>
</evidence>
<feature type="transmembrane region" description="Helical" evidence="6">
    <location>
        <begin position="48"/>
        <end position="67"/>
    </location>
</feature>
<comment type="subcellular location">
    <subcellularLocation>
        <location evidence="1">Cell membrane</location>
        <topology evidence="1">Multi-pass membrane protein</topology>
    </subcellularLocation>
</comment>
<feature type="transmembrane region" description="Helical" evidence="6">
    <location>
        <begin position="12"/>
        <end position="28"/>
    </location>
</feature>
<gene>
    <name evidence="8" type="primary">fsr_2</name>
    <name evidence="8" type="ORF">MU1_21480</name>
</gene>
<evidence type="ECO:0000256" key="5">
    <source>
        <dbReference type="ARBA" id="ARBA00023136"/>
    </source>
</evidence>
<dbReference type="InterPro" id="IPR005829">
    <property type="entry name" value="Sugar_transporter_CS"/>
</dbReference>
<dbReference type="Gene3D" id="1.20.1250.20">
    <property type="entry name" value="MFS general substrate transporter like domains"/>
    <property type="match status" value="1"/>
</dbReference>
<dbReference type="PROSITE" id="PS50850">
    <property type="entry name" value="MFS"/>
    <property type="match status" value="1"/>
</dbReference>
<feature type="transmembrane region" description="Helical" evidence="6">
    <location>
        <begin position="214"/>
        <end position="238"/>
    </location>
</feature>
<feature type="transmembrane region" description="Helical" evidence="6">
    <location>
        <begin position="170"/>
        <end position="193"/>
    </location>
</feature>
<evidence type="ECO:0000256" key="2">
    <source>
        <dbReference type="ARBA" id="ARBA00022448"/>
    </source>
</evidence>
<dbReference type="InterPro" id="IPR011701">
    <property type="entry name" value="MFS"/>
</dbReference>
<evidence type="ECO:0000256" key="4">
    <source>
        <dbReference type="ARBA" id="ARBA00022989"/>
    </source>
</evidence>
<evidence type="ECO:0000313" key="8">
    <source>
        <dbReference type="EMBL" id="GLX67803.1"/>
    </source>
</evidence>
<dbReference type="PANTHER" id="PTHR43129:SF1">
    <property type="entry name" value="FOSMIDOMYCIN RESISTANCE PROTEIN"/>
    <property type="match status" value="1"/>
</dbReference>
<dbReference type="PANTHER" id="PTHR43129">
    <property type="entry name" value="FOSMIDOMYCIN RESISTANCE PROTEIN"/>
    <property type="match status" value="1"/>
</dbReference>
<keyword evidence="2" id="KW-0813">Transport</keyword>
<evidence type="ECO:0000256" key="1">
    <source>
        <dbReference type="ARBA" id="ARBA00004651"/>
    </source>
</evidence>
<keyword evidence="9" id="KW-1185">Reference proteome</keyword>
<feature type="transmembrane region" description="Helical" evidence="6">
    <location>
        <begin position="79"/>
        <end position="98"/>
    </location>
</feature>
<dbReference type="CDD" id="cd17478">
    <property type="entry name" value="MFS_FsR"/>
    <property type="match status" value="1"/>
</dbReference>
<dbReference type="Pfam" id="PF07690">
    <property type="entry name" value="MFS_1"/>
    <property type="match status" value="1"/>
</dbReference>
<reference evidence="8 9" key="1">
    <citation type="submission" date="2023-03" db="EMBL/GenBank/DDBJ databases">
        <title>Draft genome sequence of the bacteria which degrade cell wall of Tricholomamatutake.</title>
        <authorList>
            <person name="Konishi Y."/>
            <person name="Fukuta Y."/>
            <person name="Shirasaka N."/>
        </authorList>
    </citation>
    <scope>NUCLEOTIDE SEQUENCE [LARGE SCALE GENOMIC DNA]</scope>
    <source>
        <strain evidence="9">mu1</strain>
    </source>
</reference>
<feature type="transmembrane region" description="Helical" evidence="6">
    <location>
        <begin position="290"/>
        <end position="308"/>
    </location>
</feature>
<keyword evidence="5 6" id="KW-0472">Membrane</keyword>
<comment type="caution">
    <text evidence="8">The sequence shown here is derived from an EMBL/GenBank/DDBJ whole genome shotgun (WGS) entry which is preliminary data.</text>
</comment>
<organism evidence="8 9">
    <name type="scientific">Paenibacillus glycanilyticus</name>
    <dbReference type="NCBI Taxonomy" id="126569"/>
    <lineage>
        <taxon>Bacteria</taxon>
        <taxon>Bacillati</taxon>
        <taxon>Bacillota</taxon>
        <taxon>Bacilli</taxon>
        <taxon>Bacillales</taxon>
        <taxon>Paenibacillaceae</taxon>
        <taxon>Paenibacillus</taxon>
    </lineage>
</organism>
<name>A0ABQ6GES7_9BACL</name>
<dbReference type="InterPro" id="IPR020846">
    <property type="entry name" value="MFS_dom"/>
</dbReference>
<sequence length="405" mass="43554">MNSTAALQVQRNSAIWMLFGVSFAHLLNDAMQTAVPSAFPLFQSEMHLSFTKIGWVAFMLNITASLLQPFIGYVSDKKPMPFLLPLGMVFSLAGVFGFAYADNFWMLLVSAALIGVGSSVLHPESSRVARMAASGSKGMAQSIFQVGGNTGQALAPLLVAFLLMPQGQRGFLWFTIFAVIGIALQLVISRWYAGQLVTAASVKKAANRLLDQQSAHSTWFVAGTMGLLIILLFSKFVYIAGMTGYYSFYFIDHYGLSFSRAQICLFALQFAGMVGTLLGGPLADKFGRKTMIWISIAGTAPFSLLLPYVNPGVALALCCAIGLILMSGFSVIIVYAQELMPRHIGTVSGLFFGLAFGMGGLGSVLLGWLTDVKDVAFTIELCSFLPLLGLCAFLLPKDSKLMGKA</sequence>
<feature type="transmembrane region" description="Helical" evidence="6">
    <location>
        <begin position="104"/>
        <end position="122"/>
    </location>
</feature>
<dbReference type="PROSITE" id="PS00216">
    <property type="entry name" value="SUGAR_TRANSPORT_1"/>
    <property type="match status" value="1"/>
</dbReference>
<dbReference type="InterPro" id="IPR036259">
    <property type="entry name" value="MFS_trans_sf"/>
</dbReference>